<feature type="site" description="Discriminates between blocked and unblocked aminoacyl-tRNA" evidence="6">
    <location>
        <position position="9"/>
    </location>
</feature>
<dbReference type="SUPFAM" id="SSF53178">
    <property type="entry name" value="Peptidyl-tRNA hydrolase-like"/>
    <property type="match status" value="1"/>
</dbReference>
<dbReference type="EC" id="3.1.1.29" evidence="1 6"/>
<comment type="function">
    <text evidence="6">Catalyzes the release of premature peptidyl moieties from peptidyl-tRNA molecules trapped in stalled 50S ribosomal subunits, and thus maintains levels of free tRNAs and 50S ribosomes.</text>
</comment>
<evidence type="ECO:0000256" key="4">
    <source>
        <dbReference type="ARBA" id="ARBA00022884"/>
    </source>
</evidence>
<dbReference type="AlphaFoldDB" id="A0A7C6E899"/>
<dbReference type="Proteomes" id="UP000886400">
    <property type="component" value="Unassembled WGS sequence"/>
</dbReference>
<keyword evidence="2 6" id="KW-0820">tRNA-binding</keyword>
<dbReference type="NCBIfam" id="TIGR00447">
    <property type="entry name" value="pth"/>
    <property type="match status" value="1"/>
</dbReference>
<feature type="binding site" evidence="6">
    <location>
        <position position="67"/>
    </location>
    <ligand>
        <name>tRNA</name>
        <dbReference type="ChEBI" id="CHEBI:17843"/>
    </ligand>
</feature>
<evidence type="ECO:0000256" key="2">
    <source>
        <dbReference type="ARBA" id="ARBA00022555"/>
    </source>
</evidence>
<evidence type="ECO:0000256" key="5">
    <source>
        <dbReference type="ARBA" id="ARBA00050038"/>
    </source>
</evidence>
<dbReference type="InterPro" id="IPR001328">
    <property type="entry name" value="Pept_tRNA_hydro"/>
</dbReference>
<proteinExistence type="inferred from homology"/>
<comment type="subcellular location">
    <subcellularLocation>
        <location evidence="6">Cytoplasm</location>
    </subcellularLocation>
</comment>
<dbReference type="GO" id="GO:0005737">
    <property type="term" value="C:cytoplasm"/>
    <property type="evidence" value="ECO:0007669"/>
    <property type="project" value="UniProtKB-SubCell"/>
</dbReference>
<comment type="catalytic activity">
    <reaction evidence="6">
        <text>an N-acyl-L-alpha-aminoacyl-tRNA + H2O = an N-acyl-L-amino acid + a tRNA + H(+)</text>
        <dbReference type="Rhea" id="RHEA:54448"/>
        <dbReference type="Rhea" id="RHEA-COMP:10123"/>
        <dbReference type="Rhea" id="RHEA-COMP:13883"/>
        <dbReference type="ChEBI" id="CHEBI:15377"/>
        <dbReference type="ChEBI" id="CHEBI:15378"/>
        <dbReference type="ChEBI" id="CHEBI:59874"/>
        <dbReference type="ChEBI" id="CHEBI:78442"/>
        <dbReference type="ChEBI" id="CHEBI:138191"/>
        <dbReference type="EC" id="3.1.1.29"/>
    </reaction>
</comment>
<dbReference type="Pfam" id="PF01195">
    <property type="entry name" value="Pept_tRNA_hydro"/>
    <property type="match status" value="1"/>
</dbReference>
<dbReference type="InterPro" id="IPR036416">
    <property type="entry name" value="Pept_tRNA_hydro_sf"/>
</dbReference>
<dbReference type="PANTHER" id="PTHR17224">
    <property type="entry name" value="PEPTIDYL-TRNA HYDROLASE"/>
    <property type="match status" value="1"/>
</dbReference>
<protein>
    <recommendedName>
        <fullName evidence="5 6">Peptidyl-tRNA hydrolase</fullName>
        <shortName evidence="6">Pth</shortName>
        <ecNumber evidence="1 6">3.1.1.29</ecNumber>
    </recommendedName>
</protein>
<dbReference type="HAMAP" id="MF_00083">
    <property type="entry name" value="Pept_tRNA_hydro_bact"/>
    <property type="match status" value="1"/>
</dbReference>
<reference evidence="7" key="1">
    <citation type="journal article" date="2020" name="mSystems">
        <title>Genome- and Community-Level Interaction Insights into Carbon Utilization and Element Cycling Functions of Hydrothermarchaeota in Hydrothermal Sediment.</title>
        <authorList>
            <person name="Zhou Z."/>
            <person name="Liu Y."/>
            <person name="Xu W."/>
            <person name="Pan J."/>
            <person name="Luo Z.H."/>
            <person name="Li M."/>
        </authorList>
    </citation>
    <scope>NUCLEOTIDE SEQUENCE [LARGE SCALE GENOMIC DNA]</scope>
    <source>
        <strain evidence="7">SpSt-1135</strain>
    </source>
</reference>
<comment type="subunit">
    <text evidence="6">Monomer.</text>
</comment>
<feature type="site" description="Stabilizes the basic form of H active site to accept a proton" evidence="6">
    <location>
        <position position="92"/>
    </location>
</feature>
<feature type="binding site" evidence="6">
    <location>
        <position position="14"/>
    </location>
    <ligand>
        <name>tRNA</name>
        <dbReference type="ChEBI" id="CHEBI:17843"/>
    </ligand>
</feature>
<dbReference type="GO" id="GO:0004045">
    <property type="term" value="F:peptidyl-tRNA hydrolase activity"/>
    <property type="evidence" value="ECO:0007669"/>
    <property type="project" value="UniProtKB-UniRule"/>
</dbReference>
<sequence length="190" mass="20718">MYAVVGLGNPGEKYANTFHNAGFWAVDELASIINAQFSNVNNLKSKVAVCFIENYKVVLAKPTTYMNLSSKAVVAILQFYKISVEDLIVVRDDIDMELGKIKLKQDSSSGGHKGVQSIIDALGSKAFIQVKIGIGRQGNVSDFVLKKLTEEEKTILAKSAKIAALAIIQIVTDGFEKAANNYNNKFVLDI</sequence>
<evidence type="ECO:0000256" key="3">
    <source>
        <dbReference type="ARBA" id="ARBA00022801"/>
    </source>
</evidence>
<gene>
    <name evidence="6" type="primary">pth</name>
    <name evidence="7" type="ORF">ENM99_01715</name>
</gene>
<dbReference type="GO" id="GO:0006515">
    <property type="term" value="P:protein quality control for misfolded or incompletely synthesized proteins"/>
    <property type="evidence" value="ECO:0007669"/>
    <property type="project" value="UniProtKB-UniRule"/>
</dbReference>
<keyword evidence="4 6" id="KW-0694">RNA-binding</keyword>
<dbReference type="EMBL" id="DRZX01000078">
    <property type="protein sequence ID" value="HHS48568.1"/>
    <property type="molecule type" value="Genomic_DNA"/>
</dbReference>
<feature type="active site" description="Proton acceptor" evidence="6">
    <location>
        <position position="19"/>
    </location>
</feature>
<comment type="caution">
    <text evidence="7">The sequence shown here is derived from an EMBL/GenBank/DDBJ whole genome shotgun (WGS) entry which is preliminary data.</text>
</comment>
<dbReference type="Gene3D" id="3.40.50.1470">
    <property type="entry name" value="Peptidyl-tRNA hydrolase"/>
    <property type="match status" value="1"/>
</dbReference>
<evidence type="ECO:0000256" key="6">
    <source>
        <dbReference type="HAMAP-Rule" id="MF_00083"/>
    </source>
</evidence>
<feature type="binding site" evidence="6">
    <location>
        <position position="65"/>
    </location>
    <ligand>
        <name>tRNA</name>
        <dbReference type="ChEBI" id="CHEBI:17843"/>
    </ligand>
</feature>
<comment type="function">
    <text evidence="6">Hydrolyzes ribosome-free peptidyl-tRNAs (with 1 or more amino acids incorporated), which drop off the ribosome during protein synthesis, or as a result of ribosome stalling.</text>
</comment>
<keyword evidence="3 6" id="KW-0378">Hydrolase</keyword>
<comment type="similarity">
    <text evidence="6">Belongs to the PTH family.</text>
</comment>
<evidence type="ECO:0000256" key="1">
    <source>
        <dbReference type="ARBA" id="ARBA00013260"/>
    </source>
</evidence>
<name>A0A7C6E899_DESAE</name>
<dbReference type="FunFam" id="3.40.50.1470:FF:000001">
    <property type="entry name" value="Peptidyl-tRNA hydrolase"/>
    <property type="match status" value="1"/>
</dbReference>
<evidence type="ECO:0000313" key="7">
    <source>
        <dbReference type="EMBL" id="HHS48568.1"/>
    </source>
</evidence>
<dbReference type="GO" id="GO:0000049">
    <property type="term" value="F:tRNA binding"/>
    <property type="evidence" value="ECO:0007669"/>
    <property type="project" value="UniProtKB-UniRule"/>
</dbReference>
<dbReference type="PANTHER" id="PTHR17224:SF1">
    <property type="entry name" value="PEPTIDYL-TRNA HYDROLASE"/>
    <property type="match status" value="1"/>
</dbReference>
<dbReference type="GO" id="GO:0072344">
    <property type="term" value="P:rescue of stalled ribosome"/>
    <property type="evidence" value="ECO:0007669"/>
    <property type="project" value="UniProtKB-UniRule"/>
</dbReference>
<accession>A0A7C6E899</accession>
<keyword evidence="6" id="KW-0963">Cytoplasm</keyword>
<comment type="caution">
    <text evidence="6">Lacks conserved residue(s) required for the propagation of feature annotation.</text>
</comment>
<organism evidence="7">
    <name type="scientific">Desulfurella acetivorans</name>
    <dbReference type="NCBI Taxonomy" id="33002"/>
    <lineage>
        <taxon>Bacteria</taxon>
        <taxon>Pseudomonadati</taxon>
        <taxon>Campylobacterota</taxon>
        <taxon>Desulfurellia</taxon>
        <taxon>Desulfurellales</taxon>
        <taxon>Desulfurellaceae</taxon>
        <taxon>Desulfurella</taxon>
    </lineage>
</organism>
<dbReference type="CDD" id="cd00462">
    <property type="entry name" value="PTH"/>
    <property type="match status" value="1"/>
</dbReference>